<dbReference type="SUPFAM" id="SSF46785">
    <property type="entry name" value="Winged helix' DNA-binding domain"/>
    <property type="match status" value="1"/>
</dbReference>
<dbReference type="GO" id="GO:0003677">
    <property type="term" value="F:DNA binding"/>
    <property type="evidence" value="ECO:0007669"/>
    <property type="project" value="UniProtKB-KW"/>
</dbReference>
<comment type="similarity">
    <text evidence="1">Belongs to the LysR transcriptional regulatory family.</text>
</comment>
<gene>
    <name evidence="6" type="primary">oxyR</name>
    <name evidence="6" type="ordered locus">PAJ_0952</name>
</gene>
<dbReference type="GO" id="GO:0005829">
    <property type="term" value="C:cytosol"/>
    <property type="evidence" value="ECO:0007669"/>
    <property type="project" value="TreeGrafter"/>
</dbReference>
<dbReference type="PATRIC" id="fig|932677.3.peg.1090"/>
<evidence type="ECO:0000313" key="7">
    <source>
        <dbReference type="Proteomes" id="UP000006690"/>
    </source>
</evidence>
<dbReference type="Proteomes" id="UP000006690">
    <property type="component" value="Chromosome"/>
</dbReference>
<dbReference type="HOGENOM" id="CLU_039613_6_2_6"/>
<dbReference type="EMBL" id="AP012032">
    <property type="protein sequence ID" value="BAK11032.1"/>
    <property type="molecule type" value="Genomic_DNA"/>
</dbReference>
<dbReference type="AlphaFoldDB" id="A0A0H3L2M2"/>
<dbReference type="Gene3D" id="1.10.10.10">
    <property type="entry name" value="Winged helix-like DNA-binding domain superfamily/Winged helix DNA-binding domain"/>
    <property type="match status" value="1"/>
</dbReference>
<dbReference type="InterPro" id="IPR036388">
    <property type="entry name" value="WH-like_DNA-bd_sf"/>
</dbReference>
<sequence>MMNLLHWRLIVAVADSGNITRAAEQTGMTQSGASQAIAQLEASLGFRMFIRERRHTSVTALGEEVIGHARLMVSRLDAIRALADDERGLKDARIRIASFPTVTSTFLPGLLREFKRLHPGINVVVLEGTDHEVEEWLSKDTVDLGVVMNPLPGYCDLLLGRDEWVAVLPAGHAHSRQAALSGISLEVLTSLPFILATGGCAVNPKSLAEQAGLQISDIRITVRDWISACMLVRENMGVALIPQSALPADLHGLSVITVTPRIYREFGLICSSLGRSSPAVQTLLESLFNRAGTTLKYEI</sequence>
<dbReference type="InterPro" id="IPR005119">
    <property type="entry name" value="LysR_subst-bd"/>
</dbReference>
<dbReference type="eggNOG" id="COG0583">
    <property type="taxonomic scope" value="Bacteria"/>
</dbReference>
<dbReference type="Gene3D" id="3.40.190.290">
    <property type="match status" value="1"/>
</dbReference>
<dbReference type="InterPro" id="IPR036390">
    <property type="entry name" value="WH_DNA-bd_sf"/>
</dbReference>
<dbReference type="Pfam" id="PF03466">
    <property type="entry name" value="LysR_substrate"/>
    <property type="match status" value="1"/>
</dbReference>
<keyword evidence="3" id="KW-0238">DNA-binding</keyword>
<keyword evidence="2" id="KW-0805">Transcription regulation</keyword>
<dbReference type="InterPro" id="IPR000847">
    <property type="entry name" value="LysR_HTH_N"/>
</dbReference>
<organism evidence="6 7">
    <name type="scientific">Pantoea ananatis (strain AJ13355)</name>
    <dbReference type="NCBI Taxonomy" id="932677"/>
    <lineage>
        <taxon>Bacteria</taxon>
        <taxon>Pseudomonadati</taxon>
        <taxon>Pseudomonadota</taxon>
        <taxon>Gammaproteobacteria</taxon>
        <taxon>Enterobacterales</taxon>
        <taxon>Erwiniaceae</taxon>
        <taxon>Pantoea</taxon>
    </lineage>
</organism>
<dbReference type="CDD" id="cd05466">
    <property type="entry name" value="PBP2_LTTR_substrate"/>
    <property type="match status" value="1"/>
</dbReference>
<accession>A0A0H3L2M2</accession>
<feature type="domain" description="HTH lysR-type" evidence="5">
    <location>
        <begin position="2"/>
        <end position="59"/>
    </location>
</feature>
<dbReference type="RefSeq" id="WP_014593530.1">
    <property type="nucleotide sequence ID" value="NC_017531.2"/>
</dbReference>
<dbReference type="PRINTS" id="PR00039">
    <property type="entry name" value="HTHLYSR"/>
</dbReference>
<evidence type="ECO:0000256" key="2">
    <source>
        <dbReference type="ARBA" id="ARBA00023015"/>
    </source>
</evidence>
<dbReference type="Pfam" id="PF00126">
    <property type="entry name" value="HTH_1"/>
    <property type="match status" value="1"/>
</dbReference>
<dbReference type="PANTHER" id="PTHR30419:SF24">
    <property type="entry name" value="HTH-TYPE TRANSCRIPTIONAL REGULATOR CZCR"/>
    <property type="match status" value="1"/>
</dbReference>
<dbReference type="OrthoDB" id="9785745at2"/>
<evidence type="ECO:0000313" key="6">
    <source>
        <dbReference type="EMBL" id="BAK11032.1"/>
    </source>
</evidence>
<proteinExistence type="inferred from homology"/>
<dbReference type="InterPro" id="IPR050950">
    <property type="entry name" value="HTH-type_LysR_regulators"/>
</dbReference>
<name>A0A0H3L2M2_PANAA</name>
<dbReference type="GO" id="GO:0003700">
    <property type="term" value="F:DNA-binding transcription factor activity"/>
    <property type="evidence" value="ECO:0007669"/>
    <property type="project" value="InterPro"/>
</dbReference>
<keyword evidence="4" id="KW-0804">Transcription</keyword>
<dbReference type="PANTHER" id="PTHR30419">
    <property type="entry name" value="HTH-TYPE TRANSCRIPTIONAL REGULATOR YBHD"/>
    <property type="match status" value="1"/>
</dbReference>
<protein>
    <submittedName>
        <fullName evidence="6">Hydrogen peroxide-inducible genes activator OxyR</fullName>
    </submittedName>
</protein>
<evidence type="ECO:0000256" key="1">
    <source>
        <dbReference type="ARBA" id="ARBA00009437"/>
    </source>
</evidence>
<dbReference type="SUPFAM" id="SSF53850">
    <property type="entry name" value="Periplasmic binding protein-like II"/>
    <property type="match status" value="1"/>
</dbReference>
<evidence type="ECO:0000259" key="5">
    <source>
        <dbReference type="PROSITE" id="PS50931"/>
    </source>
</evidence>
<evidence type="ECO:0000256" key="4">
    <source>
        <dbReference type="ARBA" id="ARBA00023163"/>
    </source>
</evidence>
<reference evidence="7" key="1">
    <citation type="journal article" date="2012" name="Appl. Microbiol. Biotechnol.">
        <title>The complete genome sequence of Pantoea ananatis AJ13355, an organism with great biotechnological potential.</title>
        <authorList>
            <person name="Hara Y."/>
            <person name="Kadotani N."/>
            <person name="Izui H."/>
            <person name="Katashkina J.I."/>
            <person name="Kuvaeva T.M."/>
            <person name="Andreeva I.G."/>
            <person name="Golubeva L.I."/>
            <person name="Malko D.B."/>
            <person name="Makeev V.J."/>
            <person name="Mashko S.V."/>
            <person name="Kozlov Y.I."/>
        </authorList>
    </citation>
    <scope>NUCLEOTIDE SEQUENCE [LARGE SCALE GENOMIC DNA]</scope>
    <source>
        <strain evidence="7">AJ13355</strain>
    </source>
</reference>
<dbReference type="PROSITE" id="PS50931">
    <property type="entry name" value="HTH_LYSR"/>
    <property type="match status" value="1"/>
</dbReference>
<evidence type="ECO:0000256" key="3">
    <source>
        <dbReference type="ARBA" id="ARBA00023125"/>
    </source>
</evidence>
<dbReference type="KEGG" id="paj:PAJ_0952"/>